<feature type="region of interest" description="Disordered" evidence="9">
    <location>
        <begin position="984"/>
        <end position="1072"/>
    </location>
</feature>
<feature type="transmembrane region" description="Helical" evidence="10">
    <location>
        <begin position="223"/>
        <end position="248"/>
    </location>
</feature>
<feature type="non-terminal residue" evidence="12">
    <location>
        <position position="1072"/>
    </location>
</feature>
<dbReference type="EMBL" id="JAHFXS010001180">
    <property type="protein sequence ID" value="KAG9979112.1"/>
    <property type="molecule type" value="Genomic_DNA"/>
</dbReference>
<dbReference type="GO" id="GO:0140107">
    <property type="term" value="F:high-affinity potassium ion transmembrane transporter activity"/>
    <property type="evidence" value="ECO:0007669"/>
    <property type="project" value="TreeGrafter"/>
</dbReference>
<keyword evidence="2" id="KW-0813">Transport</keyword>
<keyword evidence="4 10" id="KW-0812">Transmembrane</keyword>
<reference evidence="12" key="2">
    <citation type="submission" date="2021-08" db="EMBL/GenBank/DDBJ databases">
        <authorList>
            <person name="Gostincar C."/>
            <person name="Sun X."/>
            <person name="Song Z."/>
            <person name="Gunde-Cimerman N."/>
        </authorList>
    </citation>
    <scope>NUCLEOTIDE SEQUENCE</scope>
    <source>
        <strain evidence="12">EXF-9298</strain>
    </source>
</reference>
<dbReference type="AlphaFoldDB" id="A0A9P8FNK4"/>
<evidence type="ECO:0000256" key="2">
    <source>
        <dbReference type="ARBA" id="ARBA00022448"/>
    </source>
</evidence>
<keyword evidence="8 10" id="KW-0472">Membrane</keyword>
<feature type="chain" id="PRO_5040398141" evidence="11">
    <location>
        <begin position="30"/>
        <end position="1072"/>
    </location>
</feature>
<feature type="transmembrane region" description="Helical" evidence="10">
    <location>
        <begin position="910"/>
        <end position="932"/>
    </location>
</feature>
<evidence type="ECO:0000256" key="8">
    <source>
        <dbReference type="ARBA" id="ARBA00023136"/>
    </source>
</evidence>
<dbReference type="InterPro" id="IPR051143">
    <property type="entry name" value="TrkH_K-transport"/>
</dbReference>
<sequence length="1072" mass="120460">MRRPPSSCDYCLLLHDCILVLLRLGPVDLALYLCISLHSTPAALPVIVPTAQAPYSTSRCALSSSRPTWTFDDGDRASRSTLRSFAGDSPSTTPAPGTTSAHVVSEDSCDHCFQDKFFTYSSTSPGRHTARQQYFFKEMERLKGSWEWVKNRLPNPFKRGKPHFNFITTHYMYMLGLTIIGSIMIYPAGVTPYIDALFFAAGAATQSGLNTIDVNKLHTYQQIVLYFLACFANPIFINTCVVFIRLYWFEQRFDHIVKEARNQRRTRTRSRTVSESRADPDPGRVEMGVNGRKITVLHHTTKPNGMSARSANAKVDGMDEKERMEHLAGSLNDAHGSTSESAESSETREPRSGDGDETNSINRDEEVAPDVVVTRNESEDSGNEADEKSADQTWLGRNPSLKREITFADQVRPSEHRRQASNLQAVPERPQPMRLETEHHIAFLERQRNVKDQQTLRIPNPREFDRGDQPHEVDSDEEIEGLNRQITRNTLPSSPRLRGRSSSDAPSGQLNGDDHPVRRGIIIDEPERPRRDRHTSPSSSTERSHRFNLLAPLRKLRSRQRGESTTFGRSLSGITNRTFSFTKSQDRDMQDPMPYLSWQPTIGRNSQFVDLSEAQREELGGIEYRALKTLALVLVCYFIGFHLLGVVVFLPWILESKKYGNVVTSDGQSRAWWGIFTPASMFNDLGFTLTPDSMISFQTSVMPLLFGSFLIIIGNTGFPCMLRFVIWLLSKLVPHGSGIWEELRFLLDHPRRCFTLLFPSKANWWLFGVLVGLNAIDLIFFIILDINDSTVTSLAPGFRVLNGWFQAASTRTAGFASVNIADLHPAIQVSYLIMMYISVFPVAISVRRTNVYEEKSLGIFAGEEEEDEENRSYVGQHLRRQLSFDLWYIFLGFFIITIVEGHRLEDTNAYAFTMFAVLFEIVSAYGTVGLSLGYPTINASFSAEFATLSKLVIIAMMVRGRHRGLPYALDRAILLPSENLNKNEAEGATTARSSADEARPYSRASSNRDSNVPPEASGASLDFSPTGLRQMRRGSQVSTRSAGTRSQAPTRRMSKLLMSGLSAGPTMGRKYD</sequence>
<proteinExistence type="predicted"/>
<name>A0A9P8FNK4_AURME</name>
<evidence type="ECO:0000256" key="3">
    <source>
        <dbReference type="ARBA" id="ARBA00022538"/>
    </source>
</evidence>
<reference evidence="12" key="1">
    <citation type="journal article" date="2021" name="J Fungi (Basel)">
        <title>Virulence traits and population genomics of the black yeast Aureobasidium melanogenum.</title>
        <authorList>
            <person name="Cernosa A."/>
            <person name="Sun X."/>
            <person name="Gostincar C."/>
            <person name="Fang C."/>
            <person name="Gunde-Cimerman N."/>
            <person name="Song Z."/>
        </authorList>
    </citation>
    <scope>NUCLEOTIDE SEQUENCE</scope>
    <source>
        <strain evidence="12">EXF-9298</strain>
    </source>
</reference>
<dbReference type="OrthoDB" id="9999863at2759"/>
<feature type="compositionally biased region" description="Polar residues" evidence="9">
    <location>
        <begin position="1033"/>
        <end position="1049"/>
    </location>
</feature>
<feature type="transmembrane region" description="Helical" evidence="10">
    <location>
        <begin position="630"/>
        <end position="654"/>
    </location>
</feature>
<keyword evidence="5" id="KW-0630">Potassium</keyword>
<dbReference type="NCBIfam" id="TIGR00934">
    <property type="entry name" value="2a38euk"/>
    <property type="match status" value="1"/>
</dbReference>
<feature type="compositionally biased region" description="Basic and acidic residues" evidence="9">
    <location>
        <begin position="460"/>
        <end position="473"/>
    </location>
</feature>
<feature type="transmembrane region" description="Helical" evidence="10">
    <location>
        <begin position="886"/>
        <end position="904"/>
    </location>
</feature>
<keyword evidence="7" id="KW-0406">Ion transport</keyword>
<feature type="region of interest" description="Disordered" evidence="9">
    <location>
        <begin position="412"/>
        <end position="433"/>
    </location>
</feature>
<dbReference type="InterPro" id="IPR003445">
    <property type="entry name" value="Cat_transpt"/>
</dbReference>
<feature type="transmembrane region" description="Helical" evidence="10">
    <location>
        <begin position="171"/>
        <end position="189"/>
    </location>
</feature>
<keyword evidence="11" id="KW-0732">Signal</keyword>
<feature type="compositionally biased region" description="Basic and acidic residues" evidence="9">
    <location>
        <begin position="272"/>
        <end position="284"/>
    </location>
</feature>
<evidence type="ECO:0000313" key="12">
    <source>
        <dbReference type="EMBL" id="KAG9979112.1"/>
    </source>
</evidence>
<organism evidence="12 13">
    <name type="scientific">Aureobasidium melanogenum</name>
    <name type="common">Aureobasidium pullulans var. melanogenum</name>
    <dbReference type="NCBI Taxonomy" id="46634"/>
    <lineage>
        <taxon>Eukaryota</taxon>
        <taxon>Fungi</taxon>
        <taxon>Dikarya</taxon>
        <taxon>Ascomycota</taxon>
        <taxon>Pezizomycotina</taxon>
        <taxon>Dothideomycetes</taxon>
        <taxon>Dothideomycetidae</taxon>
        <taxon>Dothideales</taxon>
        <taxon>Saccotheciaceae</taxon>
        <taxon>Aureobasidium</taxon>
    </lineage>
</organism>
<feature type="transmembrane region" description="Helical" evidence="10">
    <location>
        <begin position="764"/>
        <end position="784"/>
    </location>
</feature>
<evidence type="ECO:0000256" key="11">
    <source>
        <dbReference type="SAM" id="SignalP"/>
    </source>
</evidence>
<feature type="signal peptide" evidence="11">
    <location>
        <begin position="1"/>
        <end position="29"/>
    </location>
</feature>
<dbReference type="Pfam" id="PF02386">
    <property type="entry name" value="TrkH"/>
    <property type="match status" value="1"/>
</dbReference>
<evidence type="ECO:0000256" key="4">
    <source>
        <dbReference type="ARBA" id="ARBA00022692"/>
    </source>
</evidence>
<gene>
    <name evidence="12" type="ORF">KCU98_g8988</name>
</gene>
<feature type="transmembrane region" description="Helical" evidence="10">
    <location>
        <begin position="826"/>
        <end position="846"/>
    </location>
</feature>
<feature type="compositionally biased region" description="Basic and acidic residues" evidence="9">
    <location>
        <begin position="316"/>
        <end position="326"/>
    </location>
</feature>
<dbReference type="PANTHER" id="PTHR31064">
    <property type="entry name" value="POTASSIUM TRANSPORT PROTEIN DDB_G0292412-RELATED"/>
    <property type="match status" value="1"/>
</dbReference>
<dbReference type="GO" id="GO:0030007">
    <property type="term" value="P:intracellular potassium ion homeostasis"/>
    <property type="evidence" value="ECO:0007669"/>
    <property type="project" value="TreeGrafter"/>
</dbReference>
<keyword evidence="3" id="KW-0633">Potassium transport</keyword>
<keyword evidence="6 10" id="KW-1133">Transmembrane helix</keyword>
<evidence type="ECO:0000313" key="13">
    <source>
        <dbReference type="Proteomes" id="UP000729357"/>
    </source>
</evidence>
<protein>
    <submittedName>
        <fullName evidence="12">Potassium transport protein TRK1/TRK2</fullName>
    </submittedName>
</protein>
<feature type="region of interest" description="Disordered" evidence="9">
    <location>
        <begin position="262"/>
        <end position="400"/>
    </location>
</feature>
<evidence type="ECO:0000256" key="6">
    <source>
        <dbReference type="ARBA" id="ARBA00022989"/>
    </source>
</evidence>
<dbReference type="Proteomes" id="UP000729357">
    <property type="component" value="Unassembled WGS sequence"/>
</dbReference>
<feature type="transmembrane region" description="Helical" evidence="10">
    <location>
        <begin position="704"/>
        <end position="729"/>
    </location>
</feature>
<feature type="compositionally biased region" description="Basic and acidic residues" evidence="9">
    <location>
        <begin position="512"/>
        <end position="530"/>
    </location>
</feature>
<accession>A0A9P8FNK4</accession>
<comment type="caution">
    <text evidence="12">The sequence shown here is derived from an EMBL/GenBank/DDBJ whole genome shotgun (WGS) entry which is preliminary data.</text>
</comment>
<dbReference type="GO" id="GO:0005886">
    <property type="term" value="C:plasma membrane"/>
    <property type="evidence" value="ECO:0007669"/>
    <property type="project" value="TreeGrafter"/>
</dbReference>
<dbReference type="GO" id="GO:1990573">
    <property type="term" value="P:potassium ion import across plasma membrane"/>
    <property type="evidence" value="ECO:0007669"/>
    <property type="project" value="TreeGrafter"/>
</dbReference>
<comment type="subcellular location">
    <subcellularLocation>
        <location evidence="1">Membrane</location>
        <topology evidence="1">Multi-pass membrane protein</topology>
    </subcellularLocation>
</comment>
<evidence type="ECO:0000256" key="1">
    <source>
        <dbReference type="ARBA" id="ARBA00004141"/>
    </source>
</evidence>
<evidence type="ECO:0000256" key="5">
    <source>
        <dbReference type="ARBA" id="ARBA00022958"/>
    </source>
</evidence>
<keyword evidence="13" id="KW-1185">Reference proteome</keyword>
<feature type="region of interest" description="Disordered" evidence="9">
    <location>
        <begin position="446"/>
        <end position="547"/>
    </location>
</feature>
<dbReference type="InterPro" id="IPR004773">
    <property type="entry name" value="K/Na_transp_Trk1/HKT1"/>
</dbReference>
<evidence type="ECO:0000256" key="10">
    <source>
        <dbReference type="SAM" id="Phobius"/>
    </source>
</evidence>
<feature type="compositionally biased region" description="Basic and acidic residues" evidence="9">
    <location>
        <begin position="345"/>
        <end position="354"/>
    </location>
</feature>
<dbReference type="PANTHER" id="PTHR31064:SF30">
    <property type="entry name" value="HIGH-AFFINITY POTASSIUM TRANSPORT PROTEIN-RELATED"/>
    <property type="match status" value="1"/>
</dbReference>
<evidence type="ECO:0000256" key="9">
    <source>
        <dbReference type="SAM" id="MobiDB-lite"/>
    </source>
</evidence>
<evidence type="ECO:0000256" key="7">
    <source>
        <dbReference type="ARBA" id="ARBA00023065"/>
    </source>
</evidence>
<feature type="compositionally biased region" description="Low complexity" evidence="9">
    <location>
        <begin position="491"/>
        <end position="503"/>
    </location>
</feature>